<dbReference type="AlphaFoldDB" id="A0A6N2V872"/>
<evidence type="ECO:0000313" key="2">
    <source>
        <dbReference type="EMBL" id="VYT26378.1"/>
    </source>
</evidence>
<dbReference type="RefSeq" id="WP_347504497.1">
    <property type="nucleotide sequence ID" value="NZ_CACRTC010000028.1"/>
</dbReference>
<keyword evidence="1" id="KW-1133">Transmembrane helix</keyword>
<feature type="transmembrane region" description="Helical" evidence="1">
    <location>
        <begin position="6"/>
        <end position="28"/>
    </location>
</feature>
<protein>
    <submittedName>
        <fullName evidence="2">Uncharacterized protein</fullName>
    </submittedName>
</protein>
<reference evidence="2" key="1">
    <citation type="submission" date="2019-11" db="EMBL/GenBank/DDBJ databases">
        <authorList>
            <person name="Feng L."/>
        </authorList>
    </citation>
    <scope>NUCLEOTIDE SEQUENCE</scope>
    <source>
        <strain evidence="2">BuniformisLFYP32</strain>
    </source>
</reference>
<dbReference type="EMBL" id="CACRTC010000028">
    <property type="protein sequence ID" value="VYT26378.1"/>
    <property type="molecule type" value="Genomic_DNA"/>
</dbReference>
<accession>A0A6N2V872</accession>
<gene>
    <name evidence="2" type="ORF">BULFYP32_02597</name>
</gene>
<evidence type="ECO:0000256" key="1">
    <source>
        <dbReference type="SAM" id="Phobius"/>
    </source>
</evidence>
<keyword evidence="1" id="KW-0812">Transmembrane</keyword>
<keyword evidence="1" id="KW-0472">Membrane</keyword>
<sequence>MASHISFSIFSSLWDRISMSLLIFWLVIRRLGKQRLSALQR</sequence>
<proteinExistence type="predicted"/>
<organism evidence="2">
    <name type="scientific">Bacteroides uniformis</name>
    <dbReference type="NCBI Taxonomy" id="820"/>
    <lineage>
        <taxon>Bacteria</taxon>
        <taxon>Pseudomonadati</taxon>
        <taxon>Bacteroidota</taxon>
        <taxon>Bacteroidia</taxon>
        <taxon>Bacteroidales</taxon>
        <taxon>Bacteroidaceae</taxon>
        <taxon>Bacteroides</taxon>
    </lineage>
</organism>
<name>A0A6N2V872_BACUN</name>